<evidence type="ECO:0000256" key="1">
    <source>
        <dbReference type="SAM" id="Phobius"/>
    </source>
</evidence>
<dbReference type="RefSeq" id="WP_020001872.1">
    <property type="nucleotide sequence ID" value="NZ_CP192219.1"/>
</dbReference>
<dbReference type="InterPro" id="IPR032640">
    <property type="entry name" value="AMPK1_CBM"/>
</dbReference>
<keyword evidence="1" id="KW-0812">Transmembrane</keyword>
<accession>A0A8G2C7V7</accession>
<dbReference type="Pfam" id="PF16561">
    <property type="entry name" value="AMPK1_CBM"/>
    <property type="match status" value="1"/>
</dbReference>
<dbReference type="InterPro" id="IPR013783">
    <property type="entry name" value="Ig-like_fold"/>
</dbReference>
<keyword evidence="1" id="KW-1133">Transmembrane helix</keyword>
<dbReference type="Gene3D" id="2.60.40.10">
    <property type="entry name" value="Immunoglobulins"/>
    <property type="match status" value="1"/>
</dbReference>
<name>A0A8G2C7V7_9BACT</name>
<evidence type="ECO:0000313" key="3">
    <source>
        <dbReference type="EMBL" id="SHI71409.1"/>
    </source>
</evidence>
<feature type="domain" description="AMP-activated protein kinase glycogen-binding" evidence="2">
    <location>
        <begin position="132"/>
        <end position="202"/>
    </location>
</feature>
<protein>
    <submittedName>
        <fullName evidence="3">Glycogen recognition site of AMP-activated protein kinase</fullName>
    </submittedName>
</protein>
<keyword evidence="3" id="KW-0418">Kinase</keyword>
<evidence type="ECO:0000259" key="2">
    <source>
        <dbReference type="Pfam" id="PF16561"/>
    </source>
</evidence>
<gene>
    <name evidence="3" type="ORF">SAMN05660830_00747</name>
</gene>
<organism evidence="3 4">
    <name type="scientific">Halodesulfovibrio aestuarii</name>
    <dbReference type="NCBI Taxonomy" id="126333"/>
    <lineage>
        <taxon>Bacteria</taxon>
        <taxon>Pseudomonadati</taxon>
        <taxon>Thermodesulfobacteriota</taxon>
        <taxon>Desulfovibrionia</taxon>
        <taxon>Desulfovibrionales</taxon>
        <taxon>Desulfovibrionaceae</taxon>
        <taxon>Halodesulfovibrio</taxon>
    </lineage>
</organism>
<reference evidence="3 4" key="1">
    <citation type="submission" date="2016-11" db="EMBL/GenBank/DDBJ databases">
        <authorList>
            <person name="Varghese N."/>
            <person name="Submissions S."/>
        </authorList>
    </citation>
    <scope>NUCLEOTIDE SEQUENCE [LARGE SCALE GENOMIC DNA]</scope>
    <source>
        <strain evidence="3 4">DSM 17919</strain>
    </source>
</reference>
<dbReference type="EMBL" id="FQZR01000002">
    <property type="protein sequence ID" value="SHI71409.1"/>
    <property type="molecule type" value="Genomic_DNA"/>
</dbReference>
<sequence length="209" mass="23604">MKKNKTVTTEERLRKLFHEDGFLDVEPPDNFLENVMGNLPNKVPTTLSPFDRFSRGIRNCWSIFSNPITVNISPLQLAASFALIFCCISFLYDTPYRKQGRLVNAVQTTPVALQLKAVSFALPDPDRKFSSAVVIGSFNKWQSQGFEMSYNEEKEAWVLEHELPPGDYEYVFLVNGDAPLPDPRAAFYVHDSFGNKNALLQVGGVLHDL</sequence>
<proteinExistence type="predicted"/>
<dbReference type="GO" id="GO:0016301">
    <property type="term" value="F:kinase activity"/>
    <property type="evidence" value="ECO:0007669"/>
    <property type="project" value="UniProtKB-KW"/>
</dbReference>
<dbReference type="SUPFAM" id="SSF81296">
    <property type="entry name" value="E set domains"/>
    <property type="match status" value="1"/>
</dbReference>
<comment type="caution">
    <text evidence="3">The sequence shown here is derived from an EMBL/GenBank/DDBJ whole genome shotgun (WGS) entry which is preliminary data.</text>
</comment>
<dbReference type="InterPro" id="IPR014756">
    <property type="entry name" value="Ig_E-set"/>
</dbReference>
<keyword evidence="3" id="KW-0808">Transferase</keyword>
<feature type="transmembrane region" description="Helical" evidence="1">
    <location>
        <begin position="75"/>
        <end position="92"/>
    </location>
</feature>
<keyword evidence="1" id="KW-0472">Membrane</keyword>
<evidence type="ECO:0000313" key="4">
    <source>
        <dbReference type="Proteomes" id="UP000184001"/>
    </source>
</evidence>
<dbReference type="AlphaFoldDB" id="A0A8G2C7V7"/>
<dbReference type="Proteomes" id="UP000184001">
    <property type="component" value="Unassembled WGS sequence"/>
</dbReference>